<accession>A0A7G2IXS3</accession>
<name>A0A7G2IXS3_CITFR</name>
<proteinExistence type="predicted"/>
<sequence>MRLEFAGFLMPFCDENIISHLLSLYSISNSVIAVFSESK</sequence>
<reference evidence="1 2" key="1">
    <citation type="submission" date="2013-10" db="EMBL/GenBank/DDBJ databases">
        <title>Antibiotic resistance diversity of beta-lactamase producers in the General Hospital Vienna.</title>
        <authorList>
            <person name="Barisic I."/>
            <person name="Mitteregger D."/>
            <person name="Hirschl A.M."/>
            <person name="Noehammer C."/>
            <person name="Wiesinger-Mayr H."/>
        </authorList>
    </citation>
    <scope>NUCLEOTIDE SEQUENCE [LARGE SCALE GENOMIC DNA]</scope>
    <source>
        <strain evidence="1 2">ISC11</strain>
    </source>
</reference>
<comment type="caution">
    <text evidence="1">The sequence shown here is derived from an EMBL/GenBank/DDBJ whole genome shotgun (WGS) entry which is preliminary data.</text>
</comment>
<dbReference type="Proteomes" id="UP000019194">
    <property type="component" value="Unassembled WGS sequence"/>
</dbReference>
<dbReference type="EMBL" id="CBWP010000095">
    <property type="protein sequence ID" value="CDL41956.1"/>
    <property type="molecule type" value="Genomic_DNA"/>
</dbReference>
<protein>
    <submittedName>
        <fullName evidence="1">Uncharacterized protein</fullName>
    </submittedName>
</protein>
<evidence type="ECO:0000313" key="2">
    <source>
        <dbReference type="Proteomes" id="UP000019194"/>
    </source>
</evidence>
<evidence type="ECO:0000313" key="1">
    <source>
        <dbReference type="EMBL" id="CDL41956.1"/>
    </source>
</evidence>
<dbReference type="AlphaFoldDB" id="A0A7G2IXS3"/>
<organism evidence="1 2">
    <name type="scientific">Citrobacter freundii</name>
    <dbReference type="NCBI Taxonomy" id="546"/>
    <lineage>
        <taxon>Bacteria</taxon>
        <taxon>Pseudomonadati</taxon>
        <taxon>Pseudomonadota</taxon>
        <taxon>Gammaproteobacteria</taxon>
        <taxon>Enterobacterales</taxon>
        <taxon>Enterobacteriaceae</taxon>
        <taxon>Citrobacter</taxon>
        <taxon>Citrobacter freundii complex</taxon>
    </lineage>
</organism>